<evidence type="ECO:0000256" key="2">
    <source>
        <dbReference type="ARBA" id="ARBA00022747"/>
    </source>
</evidence>
<feature type="domain" description="Type I restriction modification DNA specificity" evidence="4">
    <location>
        <begin position="6"/>
        <end position="175"/>
    </location>
</feature>
<feature type="domain" description="Type I restriction modification DNA specificity" evidence="4">
    <location>
        <begin position="235"/>
        <end position="413"/>
    </location>
</feature>
<keyword evidence="2" id="KW-0680">Restriction system</keyword>
<name>A0A562SQ59_9BACT</name>
<evidence type="ECO:0000313" key="5">
    <source>
        <dbReference type="EMBL" id="TWI83273.1"/>
    </source>
</evidence>
<protein>
    <submittedName>
        <fullName evidence="5">Type I restriction enzyme S subunit</fullName>
    </submittedName>
</protein>
<sequence length="491" mass="56028">MDSNLPKGWIEISFTELLDVQGGTQPPKSTFIYVPKKDYIRLLQIRDFGEKPHPTFIPFRTQLKTCTKEDILIARYGASLGRIVTGMEGAYNVALAKVVIPEEINKKFVYHLLRSEIFQRPILANERSAQDGFNKDDLERIQIPLPPLPEQQRIVEKLDALMTRINNSKERLEKIPTLLKNFRQSVLADAVNGELTKEWREENDNITEAKTKTNKKERKNILDDKVDDYELFELPAKWNWKTISDISDVKGGKRIPKGHQLVSYDTGLPYIKAGDLKKGTVIKDKLEFLLPETQKIIKRYIVSKGDVYITNVGAKIGDAGVIPDDMDGANLTENALKMCNLDGVINLYLSIWLQSPIAQRFIQKTILSAAQGKLALGRVEVFPIPLPPIQEQNEIVRKVEELFHFADSIEARYQKAKAWFDKLPQAILAKAFRGELVPQDESDEPASELLKRIQQEKHTISKQPKTIALKAKRRKSYKIDEDEELRMVAEG</sequence>
<dbReference type="AlphaFoldDB" id="A0A562SQ59"/>
<dbReference type="Gene3D" id="3.90.220.20">
    <property type="entry name" value="DNA methylase specificity domains"/>
    <property type="match status" value="2"/>
</dbReference>
<dbReference type="Proteomes" id="UP000316167">
    <property type="component" value="Unassembled WGS sequence"/>
</dbReference>
<dbReference type="PANTHER" id="PTHR43140:SF1">
    <property type="entry name" value="TYPE I RESTRICTION ENZYME ECOKI SPECIFICITY SUBUNIT"/>
    <property type="match status" value="1"/>
</dbReference>
<dbReference type="GO" id="GO:0009307">
    <property type="term" value="P:DNA restriction-modification system"/>
    <property type="evidence" value="ECO:0007669"/>
    <property type="project" value="UniProtKB-KW"/>
</dbReference>
<comment type="caution">
    <text evidence="5">The sequence shown here is derived from an EMBL/GenBank/DDBJ whole genome shotgun (WGS) entry which is preliminary data.</text>
</comment>
<dbReference type="PANTHER" id="PTHR43140">
    <property type="entry name" value="TYPE-1 RESTRICTION ENZYME ECOKI SPECIFICITY PROTEIN"/>
    <property type="match status" value="1"/>
</dbReference>
<keyword evidence="3" id="KW-0238">DNA-binding</keyword>
<evidence type="ECO:0000313" key="6">
    <source>
        <dbReference type="Proteomes" id="UP000316167"/>
    </source>
</evidence>
<evidence type="ECO:0000256" key="1">
    <source>
        <dbReference type="ARBA" id="ARBA00010923"/>
    </source>
</evidence>
<evidence type="ECO:0000259" key="4">
    <source>
        <dbReference type="Pfam" id="PF01420"/>
    </source>
</evidence>
<gene>
    <name evidence="5" type="ORF">IQ13_1381</name>
</gene>
<dbReference type="OrthoDB" id="9816225at2"/>
<reference evidence="5 6" key="1">
    <citation type="journal article" date="2015" name="Stand. Genomic Sci.">
        <title>Genomic Encyclopedia of Bacterial and Archaeal Type Strains, Phase III: the genomes of soil and plant-associated and newly described type strains.</title>
        <authorList>
            <person name="Whitman W.B."/>
            <person name="Woyke T."/>
            <person name="Klenk H.P."/>
            <person name="Zhou Y."/>
            <person name="Lilburn T.G."/>
            <person name="Beck B.J."/>
            <person name="De Vos P."/>
            <person name="Vandamme P."/>
            <person name="Eisen J.A."/>
            <person name="Garrity G."/>
            <person name="Hugenholtz P."/>
            <person name="Kyrpides N.C."/>
        </authorList>
    </citation>
    <scope>NUCLEOTIDE SEQUENCE [LARGE SCALE GENOMIC DNA]</scope>
    <source>
        <strain evidence="5 6">CGMCC 1.7271</strain>
    </source>
</reference>
<dbReference type="InterPro" id="IPR000055">
    <property type="entry name" value="Restrct_endonuc_typeI_TRD"/>
</dbReference>
<comment type="similarity">
    <text evidence="1">Belongs to the type-I restriction system S methylase family.</text>
</comment>
<dbReference type="SUPFAM" id="SSF116734">
    <property type="entry name" value="DNA methylase specificity domain"/>
    <property type="match status" value="2"/>
</dbReference>
<proteinExistence type="inferred from homology"/>
<dbReference type="InterPro" id="IPR044946">
    <property type="entry name" value="Restrct_endonuc_typeI_TRD_sf"/>
</dbReference>
<dbReference type="GO" id="GO:0003677">
    <property type="term" value="F:DNA binding"/>
    <property type="evidence" value="ECO:0007669"/>
    <property type="project" value="UniProtKB-KW"/>
</dbReference>
<dbReference type="CDD" id="cd17263">
    <property type="entry name" value="RMtype1_S_AbaB8300I-TRD1-CR1_like"/>
    <property type="match status" value="1"/>
</dbReference>
<dbReference type="EMBL" id="VLLE01000003">
    <property type="protein sequence ID" value="TWI83273.1"/>
    <property type="molecule type" value="Genomic_DNA"/>
</dbReference>
<dbReference type="Pfam" id="PF01420">
    <property type="entry name" value="Methylase_S"/>
    <property type="match status" value="2"/>
</dbReference>
<dbReference type="RefSeq" id="WP_158637339.1">
    <property type="nucleotide sequence ID" value="NZ_VLLE01000003.1"/>
</dbReference>
<accession>A0A562SQ59</accession>
<dbReference type="CDD" id="cd17256">
    <property type="entry name" value="RMtype1_S_EcoJA65PI-TRD1-CR1_like"/>
    <property type="match status" value="1"/>
</dbReference>
<dbReference type="InterPro" id="IPR051212">
    <property type="entry name" value="Type-I_RE_S_subunit"/>
</dbReference>
<evidence type="ECO:0000256" key="3">
    <source>
        <dbReference type="ARBA" id="ARBA00023125"/>
    </source>
</evidence>
<organism evidence="5 6">
    <name type="scientific">Lacibacter cauensis</name>
    <dbReference type="NCBI Taxonomy" id="510947"/>
    <lineage>
        <taxon>Bacteria</taxon>
        <taxon>Pseudomonadati</taxon>
        <taxon>Bacteroidota</taxon>
        <taxon>Chitinophagia</taxon>
        <taxon>Chitinophagales</taxon>
        <taxon>Chitinophagaceae</taxon>
        <taxon>Lacibacter</taxon>
    </lineage>
</organism>
<keyword evidence="6" id="KW-1185">Reference proteome</keyword>